<name>A0A6G9RWM2_9CAUD</name>
<gene>
    <name evidence="2" type="ORF">HrrSp1_620</name>
</gene>
<evidence type="ECO:0000313" key="3">
    <source>
        <dbReference type="Proteomes" id="UP000501054"/>
    </source>
</evidence>
<dbReference type="Proteomes" id="UP000501054">
    <property type="component" value="Segment"/>
</dbReference>
<organism evidence="2 3">
    <name type="scientific">Halorubrum virus Serpecor1</name>
    <dbReference type="NCBI Taxonomy" id="2721757"/>
    <lineage>
        <taxon>Viruses</taxon>
        <taxon>Duplodnaviria</taxon>
        <taxon>Heunggongvirae</taxon>
        <taxon>Uroviricota</taxon>
        <taxon>Caudoviricetes</taxon>
        <taxon>Thumleimavirales</taxon>
        <taxon>Hafunaviridae</taxon>
        <taxon>Haloferacalesvirus</taxon>
        <taxon>Haloferacalesvirus serpentinense</taxon>
        <taxon>Haloferacalesvirus Serpecor1</taxon>
    </lineage>
</organism>
<feature type="region of interest" description="Disordered" evidence="1">
    <location>
        <begin position="1"/>
        <end position="46"/>
    </location>
</feature>
<keyword evidence="3" id="KW-1185">Reference proteome</keyword>
<proteinExistence type="predicted"/>
<evidence type="ECO:0000256" key="1">
    <source>
        <dbReference type="SAM" id="MobiDB-lite"/>
    </source>
</evidence>
<evidence type="ECO:0000313" key="2">
    <source>
        <dbReference type="EMBL" id="QIR31285.1"/>
    </source>
</evidence>
<protein>
    <submittedName>
        <fullName evidence="2">Uncharacterized protein</fullName>
    </submittedName>
</protein>
<dbReference type="EMBL" id="MN901521">
    <property type="protein sequence ID" value="QIR31285.1"/>
    <property type="molecule type" value="Genomic_DNA"/>
</dbReference>
<sequence>MYDNYYPDFHDPEMNDEASYDDRDVPGFDMDELDGFNDPMEKVAHL</sequence>
<reference evidence="2 3" key="1">
    <citation type="journal article" date="2020" name="Genes (Basel)">
        <title>Comparative Genomics of Two New HF1-like Haloviruses.</title>
        <authorList>
            <person name="Dyall-Smith M."/>
            <person name="Tang S.L."/>
            <person name="Russ B."/>
            <person name="Chiang P.W."/>
            <person name="Pfeiffer F."/>
        </authorList>
    </citation>
    <scope>NUCLEOTIDE SEQUENCE [LARGE SCALE GENOMIC DNA]</scope>
</reference>
<accession>A0A6G9RWM2</accession>